<evidence type="ECO:0000256" key="9">
    <source>
        <dbReference type="SAM" id="Phobius"/>
    </source>
</evidence>
<feature type="transmembrane region" description="Helical" evidence="9">
    <location>
        <begin position="76"/>
        <end position="96"/>
    </location>
</feature>
<dbReference type="InterPro" id="IPR001750">
    <property type="entry name" value="ND/Mrp_TM"/>
</dbReference>
<feature type="transmembrane region" description="Helical" evidence="9">
    <location>
        <begin position="399"/>
        <end position="419"/>
    </location>
</feature>
<accession>A0A089NBA7</accession>
<organism evidence="11">
    <name type="scientific">Parascaris univalens</name>
    <name type="common">Nematode worm</name>
    <dbReference type="NCBI Taxonomy" id="6257"/>
    <lineage>
        <taxon>Eukaryota</taxon>
        <taxon>Metazoa</taxon>
        <taxon>Ecdysozoa</taxon>
        <taxon>Nematoda</taxon>
        <taxon>Chromadorea</taxon>
        <taxon>Rhabditida</taxon>
        <taxon>Spirurina</taxon>
        <taxon>Ascaridomorpha</taxon>
        <taxon>Ascaridoidea</taxon>
        <taxon>Ascarididae</taxon>
        <taxon>Parascaris</taxon>
    </lineage>
</organism>
<name>A0A089NBA7_PARUN</name>
<feature type="transmembrane region" description="Helical" evidence="9">
    <location>
        <begin position="194"/>
        <end position="215"/>
    </location>
</feature>
<dbReference type="AlphaFoldDB" id="A0A089NBA7"/>
<evidence type="ECO:0000256" key="8">
    <source>
        <dbReference type="ARBA" id="ARBA00049551"/>
    </source>
</evidence>
<feature type="transmembrane region" description="Helical" evidence="9">
    <location>
        <begin position="439"/>
        <end position="461"/>
    </location>
</feature>
<feature type="transmembrane region" description="Helical" evidence="9">
    <location>
        <begin position="482"/>
        <end position="500"/>
    </location>
</feature>
<evidence type="ECO:0000256" key="3">
    <source>
        <dbReference type="ARBA" id="ARBA00012944"/>
    </source>
</evidence>
<dbReference type="Pfam" id="PF00361">
    <property type="entry name" value="Proton_antipo_M"/>
    <property type="match status" value="1"/>
</dbReference>
<reference evidence="11" key="1">
    <citation type="journal article" date="2014" name="Parasitol. Res.">
        <title>Parascaris univalens-a victim of large-scale misidentification?</title>
        <authorList>
            <person name="Nielsen M.K."/>
            <person name="Wang J."/>
            <person name="Davis R."/>
            <person name="Bellaw J.L."/>
            <person name="Lyons E.T."/>
            <person name="Lear T.L."/>
            <person name="Goday C."/>
        </authorList>
    </citation>
    <scope>NUCLEOTIDE SEQUENCE</scope>
    <source>
        <strain evidence="11">North American</strain>
    </source>
</reference>
<feature type="transmembrane region" description="Helical" evidence="9">
    <location>
        <begin position="103"/>
        <end position="121"/>
    </location>
</feature>
<gene>
    <name evidence="11" type="primary">ND5</name>
</gene>
<dbReference type="PRINTS" id="PR01434">
    <property type="entry name" value="NADHDHGNASE5"/>
</dbReference>
<dbReference type="GO" id="GO:0016020">
    <property type="term" value="C:membrane"/>
    <property type="evidence" value="ECO:0007669"/>
    <property type="project" value="UniProtKB-SubCell"/>
</dbReference>
<dbReference type="PANTHER" id="PTHR42829:SF2">
    <property type="entry name" value="NADH-UBIQUINONE OXIDOREDUCTASE CHAIN 5"/>
    <property type="match status" value="1"/>
</dbReference>
<protein>
    <recommendedName>
        <fullName evidence="3">NADH:ubiquinone reductase (H(+)-translocating)</fullName>
        <ecNumber evidence="3">7.1.1.2</ecNumber>
    </recommendedName>
    <alternativeName>
        <fullName evidence="7">NADH dehydrogenase subunit 5</fullName>
    </alternativeName>
</protein>
<dbReference type="GO" id="GO:0015990">
    <property type="term" value="P:electron transport coupled proton transport"/>
    <property type="evidence" value="ECO:0007669"/>
    <property type="project" value="TreeGrafter"/>
</dbReference>
<dbReference type="GO" id="GO:0008137">
    <property type="term" value="F:NADH dehydrogenase (ubiquinone) activity"/>
    <property type="evidence" value="ECO:0007669"/>
    <property type="project" value="UniProtKB-EC"/>
</dbReference>
<evidence type="ECO:0000256" key="2">
    <source>
        <dbReference type="ARBA" id="ARBA00004141"/>
    </source>
</evidence>
<evidence type="ECO:0000313" key="11">
    <source>
        <dbReference type="EMBL" id="AIQ85142.1"/>
    </source>
</evidence>
<dbReference type="EC" id="7.1.1.2" evidence="3"/>
<feature type="transmembrane region" description="Helical" evidence="9">
    <location>
        <begin position="512"/>
        <end position="536"/>
    </location>
</feature>
<dbReference type="GO" id="GO:0042773">
    <property type="term" value="P:ATP synthesis coupled electron transport"/>
    <property type="evidence" value="ECO:0007669"/>
    <property type="project" value="InterPro"/>
</dbReference>
<dbReference type="EMBL" id="KM216010">
    <property type="protein sequence ID" value="AIQ85142.1"/>
    <property type="molecule type" value="Genomic_DNA"/>
</dbReference>
<feature type="domain" description="NADH:quinone oxidoreductase/Mrp antiporter transmembrane" evidence="10">
    <location>
        <begin position="100"/>
        <end position="372"/>
    </location>
</feature>
<evidence type="ECO:0000256" key="5">
    <source>
        <dbReference type="ARBA" id="ARBA00022989"/>
    </source>
</evidence>
<evidence type="ECO:0000256" key="4">
    <source>
        <dbReference type="ARBA" id="ARBA00022692"/>
    </source>
</evidence>
<dbReference type="PANTHER" id="PTHR42829">
    <property type="entry name" value="NADH-UBIQUINONE OXIDOREDUCTASE CHAIN 5"/>
    <property type="match status" value="1"/>
</dbReference>
<dbReference type="InterPro" id="IPR003945">
    <property type="entry name" value="NU5C-like"/>
</dbReference>
<geneLocation type="mitochondrion" evidence="11"/>
<keyword evidence="11" id="KW-0496">Mitochondrion</keyword>
<feature type="transmembrane region" description="Helical" evidence="9">
    <location>
        <begin position="357"/>
        <end position="378"/>
    </location>
</feature>
<sequence>MDISVFLMVFVLFCILFLVGVLLSFMNVSFFLVEWDFMALKFSVYYNSVMFSLVLLLVTLSVLVFSTYYLNGELNFNYYYFMLLIFVGSMFSLIFSNGSFSMLVSWDLLGISSFFLVLFYNNWDSCSGAMNTVLTNRLGDFFLFIFFAGTVFSGYYFLSLSLFFWLSSLMLLLASFTKSAQFPFSGWLPKAMSAPTPISSLVHSSTLVTAGLVLVMNFTEMVFNKDVIAIVLVVGIFTMLFSSVAALVEEDLKKVVALSTLSQMGFSMLTVGIGLSFVSFVHLLSHALFKSCLFMQVGYLIHCSLGQQDGRNYNNLGNVPGFIQLQLLVTLFCLCGLIFTSGAVSKDYILEFFFSNFFLSFFACMFFFSVFLTFGYSYRLWKGFFMSFSGPIFHFSSGVVMNFLSLLLVLFSVFFVWWMNFNMLCMPSLFLYVDFFVPLFFFVMILVVGFFCVKFLLKEFVYKFLVDFLAKGWIYGLKNYKFLDLFLMGVNSMGVTFFSFSGFWSNGYMKSLYFNSSIVIILVMFFFLVWGCILSLKYAFCSRKILAL</sequence>
<comment type="subcellular location">
    <subcellularLocation>
        <location evidence="2">Membrane</location>
        <topology evidence="2">Multi-pass membrane protein</topology>
    </subcellularLocation>
</comment>
<evidence type="ECO:0000259" key="10">
    <source>
        <dbReference type="Pfam" id="PF00361"/>
    </source>
</evidence>
<evidence type="ECO:0000256" key="6">
    <source>
        <dbReference type="ARBA" id="ARBA00023136"/>
    </source>
</evidence>
<feature type="transmembrane region" description="Helical" evidence="9">
    <location>
        <begin position="255"/>
        <end position="277"/>
    </location>
</feature>
<feature type="transmembrane region" description="Helical" evidence="9">
    <location>
        <begin position="227"/>
        <end position="248"/>
    </location>
</feature>
<keyword evidence="6 9" id="KW-0472">Membrane</keyword>
<feature type="transmembrane region" description="Helical" evidence="9">
    <location>
        <begin position="141"/>
        <end position="174"/>
    </location>
</feature>
<feature type="transmembrane region" description="Helical" evidence="9">
    <location>
        <begin position="322"/>
        <end position="345"/>
    </location>
</feature>
<feature type="transmembrane region" description="Helical" evidence="9">
    <location>
        <begin position="44"/>
        <end position="70"/>
    </location>
</feature>
<evidence type="ECO:0000256" key="7">
    <source>
        <dbReference type="ARBA" id="ARBA00031027"/>
    </source>
</evidence>
<feature type="transmembrane region" description="Helical" evidence="9">
    <location>
        <begin position="6"/>
        <end position="32"/>
    </location>
</feature>
<comment type="catalytic activity">
    <reaction evidence="8">
        <text>a ubiquinone + NADH + 5 H(+)(in) = a ubiquinol + NAD(+) + 4 H(+)(out)</text>
        <dbReference type="Rhea" id="RHEA:29091"/>
        <dbReference type="Rhea" id="RHEA-COMP:9565"/>
        <dbReference type="Rhea" id="RHEA-COMP:9566"/>
        <dbReference type="ChEBI" id="CHEBI:15378"/>
        <dbReference type="ChEBI" id="CHEBI:16389"/>
        <dbReference type="ChEBI" id="CHEBI:17976"/>
        <dbReference type="ChEBI" id="CHEBI:57540"/>
        <dbReference type="ChEBI" id="CHEBI:57945"/>
        <dbReference type="EC" id="7.1.1.2"/>
    </reaction>
</comment>
<evidence type="ECO:0000256" key="1">
    <source>
        <dbReference type="ARBA" id="ARBA00003257"/>
    </source>
</evidence>
<comment type="function">
    <text evidence="1">Core subunit of the mitochondrial membrane respiratory chain NADH dehydrogenase (Complex I) that is believed to belong to the minimal assembly required for catalysis. Complex I functions in the transfer of electrons from NADH to the respiratory chain. The immediate electron acceptor for the enzyme is believed to be ubiquinone.</text>
</comment>
<dbReference type="GO" id="GO:0003954">
    <property type="term" value="F:NADH dehydrogenase activity"/>
    <property type="evidence" value="ECO:0007669"/>
    <property type="project" value="TreeGrafter"/>
</dbReference>
<keyword evidence="5 9" id="KW-1133">Transmembrane helix</keyword>
<keyword evidence="4 9" id="KW-0812">Transmembrane</keyword>
<proteinExistence type="predicted"/>